<dbReference type="SUPFAM" id="SSF52540">
    <property type="entry name" value="P-loop containing nucleoside triphosphate hydrolases"/>
    <property type="match status" value="1"/>
</dbReference>
<keyword evidence="4" id="KW-0067">ATP-binding</keyword>
<evidence type="ECO:0000256" key="3">
    <source>
        <dbReference type="ARBA" id="ARBA00022741"/>
    </source>
</evidence>
<reference evidence="6" key="1">
    <citation type="journal article" date="2022" name="Int. J. Mol. Sci.">
        <title>Draft Genome of Tanacetum Coccineum: Genomic Comparison of Closely Related Tanacetum-Family Plants.</title>
        <authorList>
            <person name="Yamashiro T."/>
            <person name="Shiraishi A."/>
            <person name="Nakayama K."/>
            <person name="Satake H."/>
        </authorList>
    </citation>
    <scope>NUCLEOTIDE SEQUENCE</scope>
</reference>
<dbReference type="Proteomes" id="UP001151760">
    <property type="component" value="Unassembled WGS sequence"/>
</dbReference>
<dbReference type="Gene3D" id="3.40.50.300">
    <property type="entry name" value="P-loop containing nucleotide triphosphate hydrolases"/>
    <property type="match status" value="1"/>
</dbReference>
<keyword evidence="1" id="KW-0934">Plastid</keyword>
<protein>
    <submittedName>
        <fullName evidence="6">Chaperone protein ClpC1</fullName>
    </submittedName>
</protein>
<dbReference type="InterPro" id="IPR050130">
    <property type="entry name" value="ClpA_ClpB"/>
</dbReference>
<keyword evidence="7" id="KW-1185">Reference proteome</keyword>
<evidence type="ECO:0000313" key="6">
    <source>
        <dbReference type="EMBL" id="GJT96860.1"/>
    </source>
</evidence>
<evidence type="ECO:0000256" key="2">
    <source>
        <dbReference type="ARBA" id="ARBA00022737"/>
    </source>
</evidence>
<gene>
    <name evidence="6" type="ORF">Tco_1092378</name>
</gene>
<keyword evidence="3" id="KW-0547">Nucleotide-binding</keyword>
<dbReference type="PANTHER" id="PTHR11638">
    <property type="entry name" value="ATP-DEPENDENT CLP PROTEASE"/>
    <property type="match status" value="1"/>
</dbReference>
<dbReference type="EMBL" id="BQNB010020519">
    <property type="protein sequence ID" value="GJT96860.1"/>
    <property type="molecule type" value="Genomic_DNA"/>
</dbReference>
<keyword evidence="2" id="KW-0677">Repeat</keyword>
<dbReference type="InterPro" id="IPR027417">
    <property type="entry name" value="P-loop_NTPase"/>
</dbReference>
<dbReference type="InterPro" id="IPR003959">
    <property type="entry name" value="ATPase_AAA_core"/>
</dbReference>
<keyword evidence="1" id="KW-0150">Chloroplast</keyword>
<proteinExistence type="predicted"/>
<dbReference type="CDD" id="cd19499">
    <property type="entry name" value="RecA-like_ClpB_Hsp104-like"/>
    <property type="match status" value="1"/>
</dbReference>
<dbReference type="Pfam" id="PF07724">
    <property type="entry name" value="AAA_2"/>
    <property type="match status" value="1"/>
</dbReference>
<accession>A0ABQ5I9R0</accession>
<sequence length="207" mass="23423">MASLERGLESSSIFTPVSYLGPFSFKYASSKWKTPITHDIISQDEFVKSISRAIRRARVGLKNPNHPIASFIVSGPTGVEKSKLAKSLASYYFGSEEAMIHLNMSEFMERHRVSKLICSPPGYVGYTEGGQLTEAVRHHFYIVVLFHEIDKAHTDVFNMMLQILEDGWLTDSKWRTVNFKNTLLIMTSNIGSSLIEKDGRRIGFELI</sequence>
<evidence type="ECO:0000256" key="4">
    <source>
        <dbReference type="ARBA" id="ARBA00022840"/>
    </source>
</evidence>
<evidence type="ECO:0000256" key="1">
    <source>
        <dbReference type="ARBA" id="ARBA00022528"/>
    </source>
</evidence>
<name>A0ABQ5I9R0_9ASTR</name>
<dbReference type="PANTHER" id="PTHR11638:SF155">
    <property type="entry name" value="CHAPERONE PROTEIN CLPC1, CHLOROPLASTIC-LIKE"/>
    <property type="match status" value="1"/>
</dbReference>
<evidence type="ECO:0000259" key="5">
    <source>
        <dbReference type="Pfam" id="PF07724"/>
    </source>
</evidence>
<feature type="domain" description="ATPase AAA-type core" evidence="5">
    <location>
        <begin position="67"/>
        <end position="198"/>
    </location>
</feature>
<reference evidence="6" key="2">
    <citation type="submission" date="2022-01" db="EMBL/GenBank/DDBJ databases">
        <authorList>
            <person name="Yamashiro T."/>
            <person name="Shiraishi A."/>
            <person name="Satake H."/>
            <person name="Nakayama K."/>
        </authorList>
    </citation>
    <scope>NUCLEOTIDE SEQUENCE</scope>
</reference>
<dbReference type="InterPro" id="IPR001270">
    <property type="entry name" value="ClpA/B"/>
</dbReference>
<evidence type="ECO:0000313" key="7">
    <source>
        <dbReference type="Proteomes" id="UP001151760"/>
    </source>
</evidence>
<organism evidence="6 7">
    <name type="scientific">Tanacetum coccineum</name>
    <dbReference type="NCBI Taxonomy" id="301880"/>
    <lineage>
        <taxon>Eukaryota</taxon>
        <taxon>Viridiplantae</taxon>
        <taxon>Streptophyta</taxon>
        <taxon>Embryophyta</taxon>
        <taxon>Tracheophyta</taxon>
        <taxon>Spermatophyta</taxon>
        <taxon>Magnoliopsida</taxon>
        <taxon>eudicotyledons</taxon>
        <taxon>Gunneridae</taxon>
        <taxon>Pentapetalae</taxon>
        <taxon>asterids</taxon>
        <taxon>campanulids</taxon>
        <taxon>Asterales</taxon>
        <taxon>Asteraceae</taxon>
        <taxon>Asteroideae</taxon>
        <taxon>Anthemideae</taxon>
        <taxon>Anthemidinae</taxon>
        <taxon>Tanacetum</taxon>
    </lineage>
</organism>
<comment type="caution">
    <text evidence="6">The sequence shown here is derived from an EMBL/GenBank/DDBJ whole genome shotgun (WGS) entry which is preliminary data.</text>
</comment>
<dbReference type="PRINTS" id="PR00300">
    <property type="entry name" value="CLPPROTEASEA"/>
</dbReference>